<feature type="region of interest" description="Disordered" evidence="1">
    <location>
        <begin position="1"/>
        <end position="27"/>
    </location>
</feature>
<dbReference type="HOGENOM" id="CLU_765660_0_0_1"/>
<proteinExistence type="predicted"/>
<evidence type="ECO:0000256" key="1">
    <source>
        <dbReference type="SAM" id="MobiDB-lite"/>
    </source>
</evidence>
<dbReference type="AlphaFoldDB" id="T1FSX6"/>
<reference evidence="3" key="3">
    <citation type="submission" date="2015-06" db="UniProtKB">
        <authorList>
            <consortium name="EnsemblMetazoa"/>
        </authorList>
    </citation>
    <scope>IDENTIFICATION</scope>
</reference>
<dbReference type="EMBL" id="AMQM01003870">
    <property type="status" value="NOT_ANNOTATED_CDS"/>
    <property type="molecule type" value="Genomic_DNA"/>
</dbReference>
<gene>
    <name evidence="3" type="primary">20211923</name>
    <name evidence="2" type="ORF">HELRODRAFT_191373</name>
</gene>
<dbReference type="RefSeq" id="XP_009016380.1">
    <property type="nucleotide sequence ID" value="XM_009018132.1"/>
</dbReference>
<name>T1FSX6_HELRO</name>
<evidence type="ECO:0000313" key="2">
    <source>
        <dbReference type="EMBL" id="ESO05747.1"/>
    </source>
</evidence>
<organism evidence="3 4">
    <name type="scientific">Helobdella robusta</name>
    <name type="common">Californian leech</name>
    <dbReference type="NCBI Taxonomy" id="6412"/>
    <lineage>
        <taxon>Eukaryota</taxon>
        <taxon>Metazoa</taxon>
        <taxon>Spiralia</taxon>
        <taxon>Lophotrochozoa</taxon>
        <taxon>Annelida</taxon>
        <taxon>Clitellata</taxon>
        <taxon>Hirudinea</taxon>
        <taxon>Rhynchobdellida</taxon>
        <taxon>Glossiphoniidae</taxon>
        <taxon>Helobdella</taxon>
    </lineage>
</organism>
<reference evidence="2 4" key="2">
    <citation type="journal article" date="2013" name="Nature">
        <title>Insights into bilaterian evolution from three spiralian genomes.</title>
        <authorList>
            <person name="Simakov O."/>
            <person name="Marletaz F."/>
            <person name="Cho S.J."/>
            <person name="Edsinger-Gonzales E."/>
            <person name="Havlak P."/>
            <person name="Hellsten U."/>
            <person name="Kuo D.H."/>
            <person name="Larsson T."/>
            <person name="Lv J."/>
            <person name="Arendt D."/>
            <person name="Savage R."/>
            <person name="Osoegawa K."/>
            <person name="de Jong P."/>
            <person name="Grimwood J."/>
            <person name="Chapman J.A."/>
            <person name="Shapiro H."/>
            <person name="Aerts A."/>
            <person name="Otillar R.P."/>
            <person name="Terry A.Y."/>
            <person name="Boore J.L."/>
            <person name="Grigoriev I.V."/>
            <person name="Lindberg D.R."/>
            <person name="Seaver E.C."/>
            <person name="Weisblat D.A."/>
            <person name="Putnam N.H."/>
            <person name="Rokhsar D.S."/>
        </authorList>
    </citation>
    <scope>NUCLEOTIDE SEQUENCE</scope>
</reference>
<dbReference type="EMBL" id="KB096325">
    <property type="protein sequence ID" value="ESO05747.1"/>
    <property type="molecule type" value="Genomic_DNA"/>
</dbReference>
<evidence type="ECO:0000313" key="4">
    <source>
        <dbReference type="Proteomes" id="UP000015101"/>
    </source>
</evidence>
<dbReference type="KEGG" id="hro:HELRODRAFT_191373"/>
<dbReference type="InParanoid" id="T1FSX6"/>
<dbReference type="CTD" id="20211923"/>
<sequence>MTEEGVDVGDPHHHHHYQHQSAVKHEQGLPTQILAAPTLATATTSLPTASSYRCFSSTSNKTAFNALPIATNLFVTLPLGLSKSHFIFTKPLLPLPDQLTSTFAQNPATNGCMPTQDGLLFSGNRLKNAATNNNNITISTTSPATVDSGIVSNNSTLKSKPLLQPYLISSQPKTIILRSNPSSQSVLPCQQSLNLASGNQFIKLSYTPSSNLTMRPMQLLNGDVNEERKVKSSLEVEQQHLQQQQQLLLHHQQQQLQLQQMHVVNRNNNVKINLSATESKVFIHCNMEFDEGVSHMYHTKSATNHATHTFHVIGVNLFIFDPSNCSDRTRRFEPLSHHIKVLYLFIYTTQKYWDSLVGRAER</sequence>
<dbReference type="GeneID" id="20211923"/>
<reference evidence="4" key="1">
    <citation type="submission" date="2012-12" db="EMBL/GenBank/DDBJ databases">
        <authorList>
            <person name="Hellsten U."/>
            <person name="Grimwood J."/>
            <person name="Chapman J.A."/>
            <person name="Shapiro H."/>
            <person name="Aerts A."/>
            <person name="Otillar R.P."/>
            <person name="Terry A.Y."/>
            <person name="Boore J.L."/>
            <person name="Simakov O."/>
            <person name="Marletaz F."/>
            <person name="Cho S.-J."/>
            <person name="Edsinger-Gonzales E."/>
            <person name="Havlak P."/>
            <person name="Kuo D.-H."/>
            <person name="Larsson T."/>
            <person name="Lv J."/>
            <person name="Arendt D."/>
            <person name="Savage R."/>
            <person name="Osoegawa K."/>
            <person name="de Jong P."/>
            <person name="Lindberg D.R."/>
            <person name="Seaver E.C."/>
            <person name="Weisblat D.A."/>
            <person name="Putnam N.H."/>
            <person name="Grigoriev I.V."/>
            <person name="Rokhsar D.S."/>
        </authorList>
    </citation>
    <scope>NUCLEOTIDE SEQUENCE</scope>
</reference>
<dbReference type="Proteomes" id="UP000015101">
    <property type="component" value="Unassembled WGS sequence"/>
</dbReference>
<accession>T1FSX6</accession>
<evidence type="ECO:0000313" key="3">
    <source>
        <dbReference type="EnsemblMetazoa" id="HelroP191373"/>
    </source>
</evidence>
<dbReference type="EnsemblMetazoa" id="HelroT191373">
    <property type="protein sequence ID" value="HelroP191373"/>
    <property type="gene ID" value="HelroG191373"/>
</dbReference>
<protein>
    <submittedName>
        <fullName evidence="2 3">Uncharacterized protein</fullName>
    </submittedName>
</protein>
<keyword evidence="4" id="KW-1185">Reference proteome</keyword>